<feature type="domain" description="YknX-like C-terminal permuted SH3-like" evidence="3">
    <location>
        <begin position="350"/>
        <end position="418"/>
    </location>
</feature>
<dbReference type="SUPFAM" id="SSF111369">
    <property type="entry name" value="HlyD-like secretion proteins"/>
    <property type="match status" value="2"/>
</dbReference>
<feature type="compositionally biased region" description="Basic and acidic residues" evidence="2">
    <location>
        <begin position="142"/>
        <end position="156"/>
    </location>
</feature>
<evidence type="ECO:0000259" key="4">
    <source>
        <dbReference type="Pfam" id="PF25990"/>
    </source>
</evidence>
<evidence type="ECO:0000259" key="3">
    <source>
        <dbReference type="Pfam" id="PF25989"/>
    </source>
</evidence>
<dbReference type="InterPro" id="IPR058636">
    <property type="entry name" value="Beta-barrel_YknX"/>
</dbReference>
<dbReference type="PANTHER" id="PTHR30469">
    <property type="entry name" value="MULTIDRUG RESISTANCE PROTEIN MDTA"/>
    <property type="match status" value="1"/>
</dbReference>
<evidence type="ECO:0000256" key="2">
    <source>
        <dbReference type="SAM" id="MobiDB-lite"/>
    </source>
</evidence>
<dbReference type="GO" id="GO:0015562">
    <property type="term" value="F:efflux transmembrane transporter activity"/>
    <property type="evidence" value="ECO:0007669"/>
    <property type="project" value="InterPro"/>
</dbReference>
<evidence type="ECO:0000313" key="5">
    <source>
        <dbReference type="EMBL" id="XCI29628.1"/>
    </source>
</evidence>
<dbReference type="Gene3D" id="1.10.287.470">
    <property type="entry name" value="Helix hairpin bin"/>
    <property type="match status" value="1"/>
</dbReference>
<feature type="domain" description="YknX-like beta-barrel" evidence="4">
    <location>
        <begin position="270"/>
        <end position="340"/>
    </location>
</feature>
<dbReference type="InterPro" id="IPR058637">
    <property type="entry name" value="YknX-like_C"/>
</dbReference>
<dbReference type="Gene3D" id="2.40.420.20">
    <property type="match status" value="1"/>
</dbReference>
<feature type="compositionally biased region" description="Basic and acidic residues" evidence="2">
    <location>
        <begin position="124"/>
        <end position="133"/>
    </location>
</feature>
<protein>
    <submittedName>
        <fullName evidence="5">Efflux RND transporter periplasmic adaptor subunit</fullName>
    </submittedName>
</protein>
<gene>
    <name evidence="5" type="ORF">PRVXH_000958</name>
</gene>
<reference evidence="5" key="1">
    <citation type="journal article" date="2018" name="Antonie Van Leeuwenhoek">
        <title>Proteinivorax hydrogeniformans sp. nov., an anaerobic, haloalkaliphilic bacterium fermenting proteinaceous compounds with high hydrogen production.</title>
        <authorList>
            <person name="Boltyanskaya Y."/>
            <person name="Detkova E."/>
            <person name="Pimenov N."/>
            <person name="Kevbrin V."/>
        </authorList>
    </citation>
    <scope>NUCLEOTIDE SEQUENCE</scope>
    <source>
        <strain evidence="5">Z-710</strain>
    </source>
</reference>
<dbReference type="GO" id="GO:1990281">
    <property type="term" value="C:efflux pump complex"/>
    <property type="evidence" value="ECO:0007669"/>
    <property type="project" value="TreeGrafter"/>
</dbReference>
<evidence type="ECO:0000256" key="1">
    <source>
        <dbReference type="ARBA" id="ARBA00009477"/>
    </source>
</evidence>
<sequence>MVFLKRKSVIVALASFVLISILLLISLGNKDDDKVVNAGEVSNMPLVEVKELEPMDLKEVFNTIGFFVPENDWRVTPDTVGTVEKVLVTEGDMVEKDELLFQLENSSQKERVEEAKQELRDARNNLQEAKTEENWSLQSARESLDEAKEYEEEQKQKLEEAKEDYKEGEIDKRELERAEDRYDLAKRRTERAQELVDSIEEDDNKDIQEAFYEEQVKWAERLLERAEKEYEKTYVKAPSGGEILSVRIQKGDTANPITPAIVIVSQGKVHVSTSVSEQYVVKLAEGDSAKVTVPAISDKQVSGTITEVGVMPEDGGRFYPVNIILDESIDNLKVGMNAQIQLTIASESDVLAVPRHAIVTDDDEDMVYVLDEDNLVHLKPVTTGISENGLVHVEGLNEGDKVVVAGISRLEDGTEVEVVKEDK</sequence>
<dbReference type="NCBIfam" id="TIGR01730">
    <property type="entry name" value="RND_mfp"/>
    <property type="match status" value="1"/>
</dbReference>
<organism evidence="5">
    <name type="scientific">Proteinivorax hydrogeniformans</name>
    <dbReference type="NCBI Taxonomy" id="1826727"/>
    <lineage>
        <taxon>Bacteria</taxon>
        <taxon>Bacillati</taxon>
        <taxon>Bacillota</taxon>
        <taxon>Clostridia</taxon>
        <taxon>Eubacteriales</taxon>
        <taxon>Proteinivoracaceae</taxon>
        <taxon>Proteinivorax</taxon>
    </lineage>
</organism>
<dbReference type="AlphaFoldDB" id="A0AAU8HW59"/>
<feature type="region of interest" description="Disordered" evidence="2">
    <location>
        <begin position="124"/>
        <end position="156"/>
    </location>
</feature>
<dbReference type="Pfam" id="PF25989">
    <property type="entry name" value="YknX_C"/>
    <property type="match status" value="1"/>
</dbReference>
<dbReference type="Gene3D" id="2.40.50.100">
    <property type="match status" value="1"/>
</dbReference>
<dbReference type="EMBL" id="CP159485">
    <property type="protein sequence ID" value="XCI29628.1"/>
    <property type="molecule type" value="Genomic_DNA"/>
</dbReference>
<comment type="similarity">
    <text evidence="1">Belongs to the membrane fusion protein (MFP) (TC 8.A.1) family.</text>
</comment>
<proteinExistence type="inferred from homology"/>
<dbReference type="RefSeq" id="WP_353894176.1">
    <property type="nucleotide sequence ID" value="NZ_CP159485.1"/>
</dbReference>
<name>A0AAU8HW59_9FIRM</name>
<dbReference type="PANTHER" id="PTHR30469:SF15">
    <property type="entry name" value="HLYD FAMILY OF SECRETION PROTEINS"/>
    <property type="match status" value="1"/>
</dbReference>
<dbReference type="Pfam" id="PF25990">
    <property type="entry name" value="Beta-barrel_YknX"/>
    <property type="match status" value="1"/>
</dbReference>
<dbReference type="Gene3D" id="2.40.30.170">
    <property type="match status" value="1"/>
</dbReference>
<dbReference type="InterPro" id="IPR006143">
    <property type="entry name" value="RND_pump_MFP"/>
</dbReference>
<reference evidence="5" key="2">
    <citation type="submission" date="2024-06" db="EMBL/GenBank/DDBJ databases">
        <authorList>
            <person name="Petrova K.O."/>
            <person name="Toshchakov S.V."/>
            <person name="Boltjanskaja Y.V."/>
            <person name="Kevbrin V.V."/>
        </authorList>
    </citation>
    <scope>NUCLEOTIDE SEQUENCE</scope>
    <source>
        <strain evidence="5">Z-710</strain>
    </source>
</reference>
<accession>A0AAU8HW59</accession>